<keyword evidence="3" id="KW-1185">Reference proteome</keyword>
<name>A0A1P8U6C6_9MICO</name>
<keyword evidence="1" id="KW-0812">Transmembrane</keyword>
<dbReference type="STRING" id="36805.BOH66_04865"/>
<feature type="transmembrane region" description="Helical" evidence="1">
    <location>
        <begin position="127"/>
        <end position="150"/>
    </location>
</feature>
<evidence type="ECO:0000313" key="3">
    <source>
        <dbReference type="Proteomes" id="UP000187185"/>
    </source>
</evidence>
<dbReference type="EMBL" id="CP018762">
    <property type="protein sequence ID" value="APZ33672.1"/>
    <property type="molecule type" value="Genomic_DNA"/>
</dbReference>
<dbReference type="InterPro" id="IPR021354">
    <property type="entry name" value="DUF2975"/>
</dbReference>
<feature type="transmembrane region" description="Helical" evidence="1">
    <location>
        <begin position="12"/>
        <end position="35"/>
    </location>
</feature>
<evidence type="ECO:0008006" key="4">
    <source>
        <dbReference type="Google" id="ProtNLM"/>
    </source>
</evidence>
<proteinExistence type="predicted"/>
<gene>
    <name evidence="2" type="ORF">BOH66_04865</name>
</gene>
<feature type="transmembrane region" description="Helical" evidence="1">
    <location>
        <begin position="90"/>
        <end position="115"/>
    </location>
</feature>
<accession>A0A1P8U6C6</accession>
<protein>
    <recommendedName>
        <fullName evidence="4">DUF2975 domain-containing protein</fullName>
    </recommendedName>
</protein>
<dbReference type="Pfam" id="PF11188">
    <property type="entry name" value="DUF2975"/>
    <property type="match status" value="1"/>
</dbReference>
<organism evidence="2 3">
    <name type="scientific">Microbacterium aurum</name>
    <dbReference type="NCBI Taxonomy" id="36805"/>
    <lineage>
        <taxon>Bacteria</taxon>
        <taxon>Bacillati</taxon>
        <taxon>Actinomycetota</taxon>
        <taxon>Actinomycetes</taxon>
        <taxon>Micrococcales</taxon>
        <taxon>Microbacteriaceae</taxon>
        <taxon>Microbacterium</taxon>
    </lineage>
</organism>
<dbReference type="AlphaFoldDB" id="A0A1P8U6C6"/>
<feature type="transmembrane region" description="Helical" evidence="1">
    <location>
        <begin position="55"/>
        <end position="78"/>
    </location>
</feature>
<reference evidence="2 3" key="1">
    <citation type="submission" date="2016-12" db="EMBL/GenBank/DDBJ databases">
        <title>Complete genome sequence of Microbacterium aurum KACC 15219.</title>
        <authorList>
            <person name="Jung Y."/>
            <person name="Shin J.-H."/>
            <person name="Lee Y.-J."/>
            <person name="Yi H."/>
            <person name="Bahn Y.-S."/>
            <person name="Kim J.F."/>
            <person name="Lee D.-W."/>
        </authorList>
    </citation>
    <scope>NUCLEOTIDE SEQUENCE [LARGE SCALE GENOMIC DNA]</scope>
    <source>
        <strain evidence="2 3">KACC 15219</strain>
    </source>
</reference>
<keyword evidence="1" id="KW-0472">Membrane</keyword>
<dbReference type="Proteomes" id="UP000187185">
    <property type="component" value="Chromosome"/>
</dbReference>
<sequence>MDLDLPRPALGLVITTQVFLGILFVVGLAAIALLPGFSSRVAMSLPEYAELRDPLLAIAISVTILGLIALAMVALLVHRIYAGTMLTRTSLLWVDVIVATLFCAVVLDIVGVVAISNAQAGNPFLGIVQAVACLTVVALACITLVLRSLLRGAIVMRAELDDVV</sequence>
<keyword evidence="1" id="KW-1133">Transmembrane helix</keyword>
<dbReference type="RefSeq" id="WP_076689806.1">
    <property type="nucleotide sequence ID" value="NZ_CP018762.1"/>
</dbReference>
<evidence type="ECO:0000313" key="2">
    <source>
        <dbReference type="EMBL" id="APZ33672.1"/>
    </source>
</evidence>
<dbReference type="KEGG" id="maur:BOH66_04865"/>
<evidence type="ECO:0000256" key="1">
    <source>
        <dbReference type="SAM" id="Phobius"/>
    </source>
</evidence>
<dbReference type="OrthoDB" id="5073903at2"/>